<sequence length="193" mass="18400">MHFTILFLLAVTLPALSVSAQGHRGGGGAGGGFGGGRGGGNGGGNAPSTFITVTSAAPPAATTTSSSSAGAGAASGGGSGSDTATVDGSSCPAFGITAGVKASDGTANCAGDNGVDIPCNCPPDLNTFTSFLGEVVSGGAQFPSGTSAADQLTRLQTCLVALQNFRGGQGSGVGCPIVSTTWKELQAQLQSEV</sequence>
<feature type="compositionally biased region" description="Low complexity" evidence="1">
    <location>
        <begin position="52"/>
        <end position="72"/>
    </location>
</feature>
<evidence type="ECO:0000313" key="4">
    <source>
        <dbReference type="Proteomes" id="UP001345827"/>
    </source>
</evidence>
<evidence type="ECO:0000256" key="1">
    <source>
        <dbReference type="SAM" id="MobiDB-lite"/>
    </source>
</evidence>
<name>A0AAV9QKU6_9PEZI</name>
<comment type="caution">
    <text evidence="3">The sequence shown here is derived from an EMBL/GenBank/DDBJ whole genome shotgun (WGS) entry which is preliminary data.</text>
</comment>
<evidence type="ECO:0000313" key="3">
    <source>
        <dbReference type="EMBL" id="KAK5545132.1"/>
    </source>
</evidence>
<protein>
    <submittedName>
        <fullName evidence="3">Uncharacterized protein</fullName>
    </submittedName>
</protein>
<evidence type="ECO:0000256" key="2">
    <source>
        <dbReference type="SAM" id="SignalP"/>
    </source>
</evidence>
<organism evidence="3 4">
    <name type="scientific">Vermiconidia calcicola</name>
    <dbReference type="NCBI Taxonomy" id="1690605"/>
    <lineage>
        <taxon>Eukaryota</taxon>
        <taxon>Fungi</taxon>
        <taxon>Dikarya</taxon>
        <taxon>Ascomycota</taxon>
        <taxon>Pezizomycotina</taxon>
        <taxon>Dothideomycetes</taxon>
        <taxon>Dothideomycetidae</taxon>
        <taxon>Mycosphaerellales</taxon>
        <taxon>Extremaceae</taxon>
        <taxon>Vermiconidia</taxon>
    </lineage>
</organism>
<proteinExistence type="predicted"/>
<accession>A0AAV9QKU6</accession>
<keyword evidence="2" id="KW-0732">Signal</keyword>
<dbReference type="Proteomes" id="UP001345827">
    <property type="component" value="Unassembled WGS sequence"/>
</dbReference>
<gene>
    <name evidence="3" type="ORF">LTR25_000139</name>
</gene>
<dbReference type="AlphaFoldDB" id="A0AAV9QKU6"/>
<feature type="chain" id="PRO_5043664778" evidence="2">
    <location>
        <begin position="21"/>
        <end position="193"/>
    </location>
</feature>
<keyword evidence="4" id="KW-1185">Reference proteome</keyword>
<dbReference type="EMBL" id="JAXLQG010000001">
    <property type="protein sequence ID" value="KAK5545132.1"/>
    <property type="molecule type" value="Genomic_DNA"/>
</dbReference>
<feature type="region of interest" description="Disordered" evidence="1">
    <location>
        <begin position="24"/>
        <end position="82"/>
    </location>
</feature>
<feature type="signal peptide" evidence="2">
    <location>
        <begin position="1"/>
        <end position="20"/>
    </location>
</feature>
<feature type="compositionally biased region" description="Gly residues" evidence="1">
    <location>
        <begin position="24"/>
        <end position="45"/>
    </location>
</feature>
<reference evidence="3 4" key="1">
    <citation type="submission" date="2023-06" db="EMBL/GenBank/DDBJ databases">
        <title>Black Yeasts Isolated from many extreme environments.</title>
        <authorList>
            <person name="Coleine C."/>
            <person name="Stajich J.E."/>
            <person name="Selbmann L."/>
        </authorList>
    </citation>
    <scope>NUCLEOTIDE SEQUENCE [LARGE SCALE GENOMIC DNA]</scope>
    <source>
        <strain evidence="3 4">CCFEE 5887</strain>
    </source>
</reference>